<dbReference type="RefSeq" id="WP_054729110.1">
    <property type="nucleotide sequence ID" value="NZ_CP009429.1"/>
</dbReference>
<reference evidence="1 2" key="2">
    <citation type="journal article" date="2016" name="Genome Announc.">
        <title>Complete Genome Sequence of Sphingopyxis macrogoltabida Strain 203N (NBRC 111659), a Polyethylene Glycol Degrader.</title>
        <authorList>
            <person name="Ohtsubo Y."/>
            <person name="Nonoyama S."/>
            <person name="Nagata Y."/>
            <person name="Numata M."/>
            <person name="Tsuchikane K."/>
            <person name="Hosoyama A."/>
            <person name="Yamazoe A."/>
            <person name="Tsuda M."/>
            <person name="Fujita N."/>
            <person name="Kawai F."/>
        </authorList>
    </citation>
    <scope>NUCLEOTIDE SEQUENCE [LARGE SCALE GENOMIC DNA]</scope>
    <source>
        <strain evidence="1 2">203N</strain>
    </source>
</reference>
<evidence type="ECO:0000313" key="1">
    <source>
        <dbReference type="EMBL" id="AMU90361.1"/>
    </source>
</evidence>
<dbReference type="KEGG" id="smaz:LH19_14545"/>
<evidence type="ECO:0000313" key="2">
    <source>
        <dbReference type="Proteomes" id="UP000076088"/>
    </source>
</evidence>
<dbReference type="EMBL" id="CP013344">
    <property type="protein sequence ID" value="AMU90361.1"/>
    <property type="molecule type" value="Genomic_DNA"/>
</dbReference>
<reference evidence="2" key="1">
    <citation type="submission" date="2015-11" db="EMBL/GenBank/DDBJ databases">
        <title>Complete genome sequence of a polyethylene-glycol degrader Sphingopyxis macrogoltabida 203N (NBRC 111659).</title>
        <authorList>
            <person name="Yoshiyuki O."/>
            <person name="Shouta N."/>
            <person name="Nagata Y."/>
            <person name="Numata M."/>
            <person name="Tsuchikane K."/>
            <person name="Hosoyama A."/>
            <person name="Yamazoe A."/>
            <person name="Tsuda M."/>
            <person name="Fujita N."/>
            <person name="Kawai F."/>
        </authorList>
    </citation>
    <scope>NUCLEOTIDE SEQUENCE [LARGE SCALE GENOMIC DNA]</scope>
    <source>
        <strain evidence="2">203N</strain>
    </source>
</reference>
<name>A0AAC9FFR7_SPHMC</name>
<dbReference type="AlphaFoldDB" id="A0AAC9FFR7"/>
<accession>A0AAC9FFR7</accession>
<sequence length="61" mass="6590">MTCRACGQPHGCDHSDAEYQGVVPPRLIIFGIDLSSRPDMSAEVTYAADGTIANIELDPKR</sequence>
<keyword evidence="2" id="KW-1185">Reference proteome</keyword>
<dbReference type="Proteomes" id="UP000076088">
    <property type="component" value="Chromosome"/>
</dbReference>
<gene>
    <name evidence="1" type="ORF">ATM17_15145</name>
</gene>
<proteinExistence type="predicted"/>
<protein>
    <submittedName>
        <fullName evidence="1">Uncharacterized protein</fullName>
    </submittedName>
</protein>
<organism evidence="1 2">
    <name type="scientific">Sphingopyxis macrogoltabida</name>
    <name type="common">Sphingomonas macrogoltabidus</name>
    <dbReference type="NCBI Taxonomy" id="33050"/>
    <lineage>
        <taxon>Bacteria</taxon>
        <taxon>Pseudomonadati</taxon>
        <taxon>Pseudomonadota</taxon>
        <taxon>Alphaproteobacteria</taxon>
        <taxon>Sphingomonadales</taxon>
        <taxon>Sphingomonadaceae</taxon>
        <taxon>Sphingopyxis</taxon>
    </lineage>
</organism>